<organism evidence="1 2">
    <name type="scientific">Rheinheimera nanhaiensis E407-8</name>
    <dbReference type="NCBI Taxonomy" id="562729"/>
    <lineage>
        <taxon>Bacteria</taxon>
        <taxon>Pseudomonadati</taxon>
        <taxon>Pseudomonadota</taxon>
        <taxon>Gammaproteobacteria</taxon>
        <taxon>Chromatiales</taxon>
        <taxon>Chromatiaceae</taxon>
        <taxon>Rheinheimera</taxon>
    </lineage>
</organism>
<proteinExistence type="predicted"/>
<dbReference type="AlphaFoldDB" id="I1DZP9"/>
<sequence length="312" mass="36951">MNTYNNKTLCWELDLSHWQPEDKIWMKARKVLWQQLQPALGSYNARELKGHKLRLTKEYFFKGTTYMENNSAVGYTSFGHRDVLLMMWLHPSEERDTLAELWQCLDESARESVLQDFRMMIDDSRYADYEQPADPLNQYPFEYNGDSFFYGKDAVLFDVVVPKTFREWPRMARILEKGEYNNRLLLGKASGTKHSVCCLLKAKKPNPYYYGHFVLPLWVDTLHYSLGFDNGQYQSKEELERQIKVNEHRHRTWVELFQLLRNIANNPEQYSEFICTYAARVDAVLNTETLPDAIRKHLEALRQEALQVSLHE</sequence>
<dbReference type="Proteomes" id="UP000004374">
    <property type="component" value="Unassembled WGS sequence"/>
</dbReference>
<reference evidence="1 2" key="1">
    <citation type="journal article" date="2012" name="J. Bacteriol.">
        <title>Genome Sequence of the Protease-Producing Bacterium Rheinheimera nanhaiensis E407-8T, Isolated from Deep-Sea Sediment of the South China Sea.</title>
        <authorList>
            <person name="Zhang X.-Y."/>
            <person name="Zhang Y.-J."/>
            <person name="Qin Q.-L."/>
            <person name="Xie B.-B."/>
            <person name="Chen X.-L."/>
            <person name="Zhou B.-C."/>
            <person name="Zhang Y.-Z."/>
        </authorList>
    </citation>
    <scope>NUCLEOTIDE SEQUENCE [LARGE SCALE GENOMIC DNA]</scope>
    <source>
        <strain evidence="1 2">E407-8</strain>
    </source>
</reference>
<name>I1DZP9_9GAMM</name>
<evidence type="ECO:0000313" key="2">
    <source>
        <dbReference type="Proteomes" id="UP000004374"/>
    </source>
</evidence>
<evidence type="ECO:0000313" key="1">
    <source>
        <dbReference type="EMBL" id="GAB59527.1"/>
    </source>
</evidence>
<dbReference type="EMBL" id="BAFK01000014">
    <property type="protein sequence ID" value="GAB59527.1"/>
    <property type="molecule type" value="Genomic_DNA"/>
</dbReference>
<keyword evidence="2" id="KW-1185">Reference proteome</keyword>
<dbReference type="STRING" id="562729.RNAN_2533"/>
<comment type="caution">
    <text evidence="1">The sequence shown here is derived from an EMBL/GenBank/DDBJ whole genome shotgun (WGS) entry which is preliminary data.</text>
</comment>
<accession>I1DZP9</accession>
<protein>
    <submittedName>
        <fullName evidence="1">Uncharacterized protein</fullName>
    </submittedName>
</protein>
<gene>
    <name evidence="1" type="ORF">RNAN_2533</name>
</gene>